<reference evidence="11" key="1">
    <citation type="journal article" date="2014" name="Int. J. Syst. Evol. Microbiol.">
        <title>Complete genome sequence of Corynebacterium casei LMG S-19264T (=DSM 44701T), isolated from a smear-ripened cheese.</title>
        <authorList>
            <consortium name="US DOE Joint Genome Institute (JGI-PGF)"/>
            <person name="Walter F."/>
            <person name="Albersmeier A."/>
            <person name="Kalinowski J."/>
            <person name="Ruckert C."/>
        </authorList>
    </citation>
    <scope>NUCLEOTIDE SEQUENCE</scope>
    <source>
        <strain evidence="11">CGMCC 1.15454</strain>
    </source>
</reference>
<dbReference type="GO" id="GO:0000976">
    <property type="term" value="F:transcription cis-regulatory region binding"/>
    <property type="evidence" value="ECO:0007669"/>
    <property type="project" value="TreeGrafter"/>
</dbReference>
<feature type="binding site" evidence="9">
    <location>
        <position position="94"/>
    </location>
    <ligand>
        <name>Zn(2+)</name>
        <dbReference type="ChEBI" id="CHEBI:29105"/>
    </ligand>
</feature>
<dbReference type="GO" id="GO:0008270">
    <property type="term" value="F:zinc ion binding"/>
    <property type="evidence" value="ECO:0007669"/>
    <property type="project" value="TreeGrafter"/>
</dbReference>
<feature type="binding site" evidence="10">
    <location>
        <position position="109"/>
    </location>
    <ligand>
        <name>Fe cation</name>
        <dbReference type="ChEBI" id="CHEBI:24875"/>
    </ligand>
</feature>
<dbReference type="InterPro" id="IPR036390">
    <property type="entry name" value="WH_DNA-bd_sf"/>
</dbReference>
<gene>
    <name evidence="11" type="primary">zur</name>
    <name evidence="11" type="ORF">GCM10011409_12120</name>
</gene>
<dbReference type="InterPro" id="IPR036388">
    <property type="entry name" value="WH-like_DNA-bd_sf"/>
</dbReference>
<protein>
    <submittedName>
        <fullName evidence="11">Zinc-specific metallo-regulatory protein</fullName>
    </submittedName>
</protein>
<proteinExistence type="inferred from homology"/>
<organism evidence="11 12">
    <name type="scientific">Lentibacillus populi</name>
    <dbReference type="NCBI Taxonomy" id="1827502"/>
    <lineage>
        <taxon>Bacteria</taxon>
        <taxon>Bacillati</taxon>
        <taxon>Bacillota</taxon>
        <taxon>Bacilli</taxon>
        <taxon>Bacillales</taxon>
        <taxon>Bacillaceae</taxon>
        <taxon>Lentibacillus</taxon>
    </lineage>
</organism>
<dbReference type="Gene3D" id="3.30.1490.190">
    <property type="match status" value="1"/>
</dbReference>
<comment type="subcellular location">
    <subcellularLocation>
        <location evidence="1">Cytoplasm</location>
    </subcellularLocation>
</comment>
<dbReference type="PANTHER" id="PTHR33202:SF1">
    <property type="entry name" value="FERRIC UPTAKE REGULATION PROTEIN"/>
    <property type="match status" value="1"/>
</dbReference>
<comment type="caution">
    <text evidence="11">The sequence shown here is derived from an EMBL/GenBank/DDBJ whole genome shotgun (WGS) entry which is preliminary data.</text>
</comment>
<evidence type="ECO:0000256" key="9">
    <source>
        <dbReference type="PIRSR" id="PIRSR602481-1"/>
    </source>
</evidence>
<name>A0A9W5X4Y4_9BACI</name>
<comment type="cofactor">
    <cofactor evidence="10">
        <name>Mn(2+)</name>
        <dbReference type="ChEBI" id="CHEBI:29035"/>
    </cofactor>
    <cofactor evidence="10">
        <name>Fe(2+)</name>
        <dbReference type="ChEBI" id="CHEBI:29033"/>
    </cofactor>
    <text evidence="10">Binds 1 Mn(2+) or Fe(2+) ion per subunit.</text>
</comment>
<keyword evidence="6" id="KW-0805">Transcription regulation</keyword>
<comment type="cofactor">
    <cofactor evidence="9">
        <name>Zn(2+)</name>
        <dbReference type="ChEBI" id="CHEBI:29105"/>
    </cofactor>
    <text evidence="9">Binds 1 zinc ion per subunit.</text>
</comment>
<evidence type="ECO:0000256" key="7">
    <source>
        <dbReference type="ARBA" id="ARBA00023125"/>
    </source>
</evidence>
<dbReference type="EMBL" id="BMJD01000006">
    <property type="protein sequence ID" value="GGB36273.1"/>
    <property type="molecule type" value="Genomic_DNA"/>
</dbReference>
<dbReference type="Proteomes" id="UP000621492">
    <property type="component" value="Unassembled WGS sequence"/>
</dbReference>
<keyword evidence="5 9" id="KW-0862">Zinc</keyword>
<dbReference type="PANTHER" id="PTHR33202">
    <property type="entry name" value="ZINC UPTAKE REGULATION PROTEIN"/>
    <property type="match status" value="1"/>
</dbReference>
<accession>A0A9W5X4Y4</accession>
<evidence type="ECO:0000256" key="5">
    <source>
        <dbReference type="ARBA" id="ARBA00022833"/>
    </source>
</evidence>
<dbReference type="Pfam" id="PF01475">
    <property type="entry name" value="FUR"/>
    <property type="match status" value="1"/>
</dbReference>
<keyword evidence="7" id="KW-0238">DNA-binding</keyword>
<dbReference type="SUPFAM" id="SSF46785">
    <property type="entry name" value="Winged helix' DNA-binding domain"/>
    <property type="match status" value="1"/>
</dbReference>
<dbReference type="CDD" id="cd07153">
    <property type="entry name" value="Fur_like"/>
    <property type="match status" value="1"/>
</dbReference>
<evidence type="ECO:0000256" key="8">
    <source>
        <dbReference type="ARBA" id="ARBA00023163"/>
    </source>
</evidence>
<evidence type="ECO:0000256" key="6">
    <source>
        <dbReference type="ARBA" id="ARBA00023015"/>
    </source>
</evidence>
<dbReference type="InterPro" id="IPR002481">
    <property type="entry name" value="FUR"/>
</dbReference>
<keyword evidence="9" id="KW-0479">Metal-binding</keyword>
<dbReference type="AlphaFoldDB" id="A0A9W5X4Y4"/>
<evidence type="ECO:0000256" key="3">
    <source>
        <dbReference type="ARBA" id="ARBA00022490"/>
    </source>
</evidence>
<keyword evidence="4" id="KW-0678">Repressor</keyword>
<dbReference type="GO" id="GO:0045892">
    <property type="term" value="P:negative regulation of DNA-templated transcription"/>
    <property type="evidence" value="ECO:0007669"/>
    <property type="project" value="TreeGrafter"/>
</dbReference>
<evidence type="ECO:0000256" key="1">
    <source>
        <dbReference type="ARBA" id="ARBA00004496"/>
    </source>
</evidence>
<evidence type="ECO:0000256" key="4">
    <source>
        <dbReference type="ARBA" id="ARBA00022491"/>
    </source>
</evidence>
<evidence type="ECO:0000256" key="2">
    <source>
        <dbReference type="ARBA" id="ARBA00007957"/>
    </source>
</evidence>
<reference evidence="11" key="2">
    <citation type="submission" date="2020-09" db="EMBL/GenBank/DDBJ databases">
        <authorList>
            <person name="Sun Q."/>
            <person name="Zhou Y."/>
        </authorList>
    </citation>
    <scope>NUCLEOTIDE SEQUENCE</scope>
    <source>
        <strain evidence="11">CGMCC 1.15454</strain>
    </source>
</reference>
<evidence type="ECO:0000313" key="12">
    <source>
        <dbReference type="Proteomes" id="UP000621492"/>
    </source>
</evidence>
<dbReference type="GO" id="GO:0005737">
    <property type="term" value="C:cytoplasm"/>
    <property type="evidence" value="ECO:0007669"/>
    <property type="project" value="UniProtKB-SubCell"/>
</dbReference>
<feature type="binding site" evidence="9">
    <location>
        <position position="97"/>
    </location>
    <ligand>
        <name>Zn(2+)</name>
        <dbReference type="ChEBI" id="CHEBI:29105"/>
    </ligand>
</feature>
<comment type="similarity">
    <text evidence="2">Belongs to the Fur family.</text>
</comment>
<sequence>MKLQEAIQNLKEKGYKTTKKRKDIITFFAKADGYRTAKDLIQFMEPTYPGISFDTVYRNLHLFNEVGILETTELNGEKLFRISCTSHHHHHFICKDCGRTKEIAVCPMEEAVNELTNYSIEGHKFEIYGICPACQTA</sequence>
<keyword evidence="10" id="KW-0408">Iron</keyword>
<dbReference type="InterPro" id="IPR043135">
    <property type="entry name" value="Fur_C"/>
</dbReference>
<keyword evidence="12" id="KW-1185">Reference proteome</keyword>
<feature type="binding site" evidence="9">
    <location>
        <position position="131"/>
    </location>
    <ligand>
        <name>Zn(2+)</name>
        <dbReference type="ChEBI" id="CHEBI:29105"/>
    </ligand>
</feature>
<evidence type="ECO:0000256" key="10">
    <source>
        <dbReference type="PIRSR" id="PIRSR602481-2"/>
    </source>
</evidence>
<keyword evidence="8" id="KW-0804">Transcription</keyword>
<feature type="binding site" evidence="10">
    <location>
        <position position="88"/>
    </location>
    <ligand>
        <name>Fe cation</name>
        <dbReference type="ChEBI" id="CHEBI:24875"/>
    </ligand>
</feature>
<evidence type="ECO:0000313" key="11">
    <source>
        <dbReference type="EMBL" id="GGB36273.1"/>
    </source>
</evidence>
<keyword evidence="3" id="KW-0963">Cytoplasm</keyword>
<dbReference type="GO" id="GO:0003700">
    <property type="term" value="F:DNA-binding transcription factor activity"/>
    <property type="evidence" value="ECO:0007669"/>
    <property type="project" value="InterPro"/>
</dbReference>
<dbReference type="GO" id="GO:1900376">
    <property type="term" value="P:regulation of secondary metabolite biosynthetic process"/>
    <property type="evidence" value="ECO:0007669"/>
    <property type="project" value="TreeGrafter"/>
</dbReference>
<dbReference type="Gene3D" id="1.10.10.10">
    <property type="entry name" value="Winged helix-like DNA-binding domain superfamily/Winged helix DNA-binding domain"/>
    <property type="match status" value="1"/>
</dbReference>
<feature type="binding site" evidence="9">
    <location>
        <position position="134"/>
    </location>
    <ligand>
        <name>Zn(2+)</name>
        <dbReference type="ChEBI" id="CHEBI:29105"/>
    </ligand>
</feature>
<dbReference type="RefSeq" id="WP_102414988.1">
    <property type="nucleotide sequence ID" value="NZ_BMJD01000006.1"/>
</dbReference>
<feature type="binding site" evidence="10">
    <location>
        <position position="123"/>
    </location>
    <ligand>
        <name>Fe cation</name>
        <dbReference type="ChEBI" id="CHEBI:24875"/>
    </ligand>
</feature>